<keyword evidence="8" id="KW-0238">DNA-binding</keyword>
<dbReference type="PANTHER" id="PTHR33238">
    <property type="entry name" value="IRON (METAL) DEPENDENT REPRESSOR, DTXR FAMILY"/>
    <property type="match status" value="1"/>
</dbReference>
<evidence type="ECO:0000256" key="2">
    <source>
        <dbReference type="ARBA" id="ARBA00007871"/>
    </source>
</evidence>
<proteinExistence type="inferred from homology"/>
<evidence type="ECO:0000256" key="4">
    <source>
        <dbReference type="ARBA" id="ARBA00022490"/>
    </source>
</evidence>
<accession>A0ABY5YL57</accession>
<gene>
    <name evidence="14" type="ORF">N0D28_07195</name>
</gene>
<dbReference type="PROSITE" id="PS50944">
    <property type="entry name" value="HTH_DTXR"/>
    <property type="match status" value="1"/>
</dbReference>
<dbReference type="InterPro" id="IPR022687">
    <property type="entry name" value="HTH_DTXR"/>
</dbReference>
<dbReference type="SMART" id="SM00529">
    <property type="entry name" value="HTH_DTXR"/>
    <property type="match status" value="1"/>
</dbReference>
<evidence type="ECO:0000256" key="10">
    <source>
        <dbReference type="ARBA" id="ARBA00023163"/>
    </source>
</evidence>
<dbReference type="SMART" id="SM00899">
    <property type="entry name" value="FeoA"/>
    <property type="match status" value="1"/>
</dbReference>
<dbReference type="InterPro" id="IPR008988">
    <property type="entry name" value="Transcriptional_repressor_C"/>
</dbReference>
<keyword evidence="5" id="KW-0678">Repressor</keyword>
<dbReference type="InterPro" id="IPR036388">
    <property type="entry name" value="WH-like_DNA-bd_sf"/>
</dbReference>
<dbReference type="Proteomes" id="UP001060261">
    <property type="component" value="Chromosome"/>
</dbReference>
<dbReference type="SUPFAM" id="SSF50037">
    <property type="entry name" value="C-terminal domain of transcriptional repressors"/>
    <property type="match status" value="1"/>
</dbReference>
<dbReference type="SUPFAM" id="SSF46785">
    <property type="entry name" value="Winged helix' DNA-binding domain"/>
    <property type="match status" value="1"/>
</dbReference>
<comment type="similarity">
    <text evidence="2">Belongs to the DtxR/MntR family.</text>
</comment>
<reference evidence="14" key="1">
    <citation type="submission" date="2022-09" db="EMBL/GenBank/DDBJ databases">
        <title>genome sequence of Deinococcus rubellus.</title>
        <authorList>
            <person name="Srinivasan S."/>
        </authorList>
    </citation>
    <scope>NUCLEOTIDE SEQUENCE</scope>
    <source>
        <strain evidence="14">Ant6</strain>
    </source>
</reference>
<dbReference type="Pfam" id="PF01325">
    <property type="entry name" value="Fe_dep_repress"/>
    <property type="match status" value="1"/>
</dbReference>
<evidence type="ECO:0000259" key="13">
    <source>
        <dbReference type="PROSITE" id="PS50944"/>
    </source>
</evidence>
<evidence type="ECO:0000256" key="12">
    <source>
        <dbReference type="ARBA" id="ARBA00032593"/>
    </source>
</evidence>
<keyword evidence="6" id="KW-0408">Iron</keyword>
<name>A0ABY5YL57_9DEIO</name>
<dbReference type="SUPFAM" id="SSF47979">
    <property type="entry name" value="Iron-dependent repressor protein, dimerization domain"/>
    <property type="match status" value="1"/>
</dbReference>
<dbReference type="Pfam" id="PF02742">
    <property type="entry name" value="Fe_dep_repr_C"/>
    <property type="match status" value="1"/>
</dbReference>
<evidence type="ECO:0000256" key="7">
    <source>
        <dbReference type="ARBA" id="ARBA00023015"/>
    </source>
</evidence>
<keyword evidence="11" id="KW-0464">Manganese</keyword>
<evidence type="ECO:0000256" key="8">
    <source>
        <dbReference type="ARBA" id="ARBA00023125"/>
    </source>
</evidence>
<protein>
    <recommendedName>
        <fullName evidence="12">Manganese transport regulator</fullName>
    </recommendedName>
</protein>
<evidence type="ECO:0000256" key="1">
    <source>
        <dbReference type="ARBA" id="ARBA00004496"/>
    </source>
</evidence>
<evidence type="ECO:0000313" key="15">
    <source>
        <dbReference type="Proteomes" id="UP001060261"/>
    </source>
</evidence>
<keyword evidence="4" id="KW-0963">Cytoplasm</keyword>
<dbReference type="Gene3D" id="2.30.30.90">
    <property type="match status" value="1"/>
</dbReference>
<dbReference type="Gene3D" id="1.10.10.10">
    <property type="entry name" value="Winged helix-like DNA-binding domain superfamily/Winged helix DNA-binding domain"/>
    <property type="match status" value="1"/>
</dbReference>
<dbReference type="InterPro" id="IPR007167">
    <property type="entry name" value="Fe-transptr_FeoA-like"/>
</dbReference>
<dbReference type="InterPro" id="IPR038157">
    <property type="entry name" value="FeoA_core_dom"/>
</dbReference>
<evidence type="ECO:0000256" key="6">
    <source>
        <dbReference type="ARBA" id="ARBA00023004"/>
    </source>
</evidence>
<evidence type="ECO:0000256" key="9">
    <source>
        <dbReference type="ARBA" id="ARBA00023159"/>
    </source>
</evidence>
<feature type="domain" description="HTH dtxR-type" evidence="13">
    <location>
        <begin position="13"/>
        <end position="74"/>
    </location>
</feature>
<dbReference type="InterPro" id="IPR001367">
    <property type="entry name" value="Fe_dep_repressor"/>
</dbReference>
<comment type="subunit">
    <text evidence="3">Homodimer.</text>
</comment>
<evidence type="ECO:0000256" key="5">
    <source>
        <dbReference type="ARBA" id="ARBA00022491"/>
    </source>
</evidence>
<dbReference type="Pfam" id="PF04023">
    <property type="entry name" value="FeoA"/>
    <property type="match status" value="1"/>
</dbReference>
<keyword evidence="9" id="KW-0010">Activator</keyword>
<dbReference type="InterPro" id="IPR036421">
    <property type="entry name" value="Fe_dep_repressor_sf"/>
</dbReference>
<dbReference type="RefSeq" id="WP_260561686.1">
    <property type="nucleotide sequence ID" value="NZ_BAABEC010000159.1"/>
</dbReference>
<dbReference type="PANTHER" id="PTHR33238:SF11">
    <property type="entry name" value="TRANSCRIPTIONAL REGULATOR MNTR"/>
    <property type="match status" value="1"/>
</dbReference>
<evidence type="ECO:0000256" key="3">
    <source>
        <dbReference type="ARBA" id="ARBA00011738"/>
    </source>
</evidence>
<organism evidence="14 15">
    <name type="scientific">Deinococcus rubellus</name>
    <dbReference type="NCBI Taxonomy" id="1889240"/>
    <lineage>
        <taxon>Bacteria</taxon>
        <taxon>Thermotogati</taxon>
        <taxon>Deinococcota</taxon>
        <taxon>Deinococci</taxon>
        <taxon>Deinococcales</taxon>
        <taxon>Deinococcaceae</taxon>
        <taxon>Deinococcus</taxon>
    </lineage>
</organism>
<sequence length="236" mass="25367">MPSTESLTAPPILSRSAQDYLKQLYVLSEQDQRVNTQALAGAMKVTPASATGMLRKLSELGLVQHTAYQGAVLTVDGERIALEMVRHHRLIEAYLHRALGYPLDEVHEEAERLEHVISERLEARMADFLGNPTHDPHGDPIPTLDGTLPVREERPLTELGQGVAAAVVRIPDSDPAQLRALMAAGLTPGAGVSVSRTEPAFGTLTLKVSGGERTLSLTVAALVYVVVDEGGDRPTT</sequence>
<evidence type="ECO:0000256" key="11">
    <source>
        <dbReference type="ARBA" id="ARBA00023211"/>
    </source>
</evidence>
<dbReference type="InterPro" id="IPR036390">
    <property type="entry name" value="WH_DNA-bd_sf"/>
</dbReference>
<keyword evidence="15" id="KW-1185">Reference proteome</keyword>
<comment type="subcellular location">
    <subcellularLocation>
        <location evidence="1">Cytoplasm</location>
    </subcellularLocation>
</comment>
<keyword evidence="7" id="KW-0805">Transcription regulation</keyword>
<keyword evidence="10" id="KW-0804">Transcription</keyword>
<dbReference type="EMBL" id="CP104213">
    <property type="protein sequence ID" value="UWX65431.1"/>
    <property type="molecule type" value="Genomic_DNA"/>
</dbReference>
<dbReference type="InterPro" id="IPR050536">
    <property type="entry name" value="DtxR_MntR_Metal-Reg"/>
</dbReference>
<dbReference type="InterPro" id="IPR022689">
    <property type="entry name" value="Iron_dep_repressor"/>
</dbReference>
<evidence type="ECO:0000313" key="14">
    <source>
        <dbReference type="EMBL" id="UWX65431.1"/>
    </source>
</evidence>